<evidence type="ECO:0000256" key="7">
    <source>
        <dbReference type="ARBA" id="ARBA00023136"/>
    </source>
</evidence>
<keyword evidence="2" id="KW-1003">Cell membrane</keyword>
<feature type="domain" description="ABC transporter" evidence="8">
    <location>
        <begin position="2"/>
        <end position="237"/>
    </location>
</feature>
<dbReference type="PROSITE" id="PS00211">
    <property type="entry name" value="ABC_TRANSPORTER_1"/>
    <property type="match status" value="1"/>
</dbReference>
<evidence type="ECO:0000256" key="3">
    <source>
        <dbReference type="ARBA" id="ARBA00022741"/>
    </source>
</evidence>
<dbReference type="SUPFAM" id="SSF52540">
    <property type="entry name" value="P-loop containing nucleoside triphosphate hydrolases"/>
    <property type="match status" value="1"/>
</dbReference>
<evidence type="ECO:0000256" key="2">
    <source>
        <dbReference type="ARBA" id="ARBA00022475"/>
    </source>
</evidence>
<dbReference type="InterPro" id="IPR003593">
    <property type="entry name" value="AAA+_ATPase"/>
</dbReference>
<keyword evidence="4 9" id="KW-0067">ATP-binding</keyword>
<evidence type="ECO:0000313" key="10">
    <source>
        <dbReference type="Proteomes" id="UP001282284"/>
    </source>
</evidence>
<dbReference type="Pfam" id="PF00005">
    <property type="entry name" value="ABC_tran"/>
    <property type="match status" value="1"/>
</dbReference>
<gene>
    <name evidence="9" type="ORF">QT711_08100</name>
</gene>
<dbReference type="InterPro" id="IPR017871">
    <property type="entry name" value="ABC_transporter-like_CS"/>
</dbReference>
<keyword evidence="7" id="KW-0472">Membrane</keyword>
<evidence type="ECO:0000259" key="8">
    <source>
        <dbReference type="PROSITE" id="PS50893"/>
    </source>
</evidence>
<name>A0ABU4G837_9BACL</name>
<dbReference type="InterPro" id="IPR027417">
    <property type="entry name" value="P-loop_NTPase"/>
</dbReference>
<evidence type="ECO:0000256" key="5">
    <source>
        <dbReference type="ARBA" id="ARBA00022967"/>
    </source>
</evidence>
<evidence type="ECO:0000256" key="4">
    <source>
        <dbReference type="ARBA" id="ARBA00022840"/>
    </source>
</evidence>
<reference evidence="9 10" key="1">
    <citation type="submission" date="2023-06" db="EMBL/GenBank/DDBJ databases">
        <title>Sporosarcina sp. nov., isolated from Korean traditional fermented seafood 'Jeotgal'.</title>
        <authorList>
            <person name="Yang A.I."/>
            <person name="Shin N.-R."/>
        </authorList>
    </citation>
    <scope>NUCLEOTIDE SEQUENCE [LARGE SCALE GENOMIC DNA]</scope>
    <source>
        <strain evidence="9 10">KCTC13119</strain>
    </source>
</reference>
<dbReference type="SMART" id="SM00382">
    <property type="entry name" value="AAA"/>
    <property type="match status" value="1"/>
</dbReference>
<dbReference type="RefSeq" id="WP_317943310.1">
    <property type="nucleotide sequence ID" value="NZ_JAUBDI010000006.1"/>
</dbReference>
<accession>A0ABU4G837</accession>
<evidence type="ECO:0000313" key="9">
    <source>
        <dbReference type="EMBL" id="MDW0113146.1"/>
    </source>
</evidence>
<protein>
    <submittedName>
        <fullName evidence="9">ATP-binding cassette domain-containing protein</fullName>
    </submittedName>
</protein>
<sequence>MIHLHNVSKSFHMFQAVQSVSLTIEKGQVHGIIGASGAGKSTLLRLINLLEIPDAGEVAVNGQKLTQLNGKALREARKSIGMIFQHFNLVANKTIYENVAVSLRLAKYPMRQRRERVMECLQFVGLASFKDKYPAQLSGGQKQRVAIARALANYPQVLLCDEPTSSLDPNTTAEILGVLKNVNETFGVTIVMVSHEMDVIKSICNHVTVLADGKVYDSLAIEPKGIRLIDDNPENFVKQLTEDGEWDHA</sequence>
<dbReference type="InterPro" id="IPR003439">
    <property type="entry name" value="ABC_transporter-like_ATP-bd"/>
</dbReference>
<comment type="caution">
    <text evidence="9">The sequence shown here is derived from an EMBL/GenBank/DDBJ whole genome shotgun (WGS) entry which is preliminary data.</text>
</comment>
<dbReference type="PROSITE" id="PS50893">
    <property type="entry name" value="ABC_TRANSPORTER_2"/>
    <property type="match status" value="1"/>
</dbReference>
<evidence type="ECO:0000256" key="1">
    <source>
        <dbReference type="ARBA" id="ARBA00022448"/>
    </source>
</evidence>
<keyword evidence="3" id="KW-0547">Nucleotide-binding</keyword>
<proteinExistence type="predicted"/>
<dbReference type="InterPro" id="IPR050086">
    <property type="entry name" value="MetN_ABC_transporter-like"/>
</dbReference>
<dbReference type="GO" id="GO:0005524">
    <property type="term" value="F:ATP binding"/>
    <property type="evidence" value="ECO:0007669"/>
    <property type="project" value="UniProtKB-KW"/>
</dbReference>
<dbReference type="Gene3D" id="3.40.50.300">
    <property type="entry name" value="P-loop containing nucleotide triphosphate hydrolases"/>
    <property type="match status" value="1"/>
</dbReference>
<keyword evidence="1" id="KW-0813">Transport</keyword>
<keyword evidence="6" id="KW-0029">Amino-acid transport</keyword>
<evidence type="ECO:0000256" key="6">
    <source>
        <dbReference type="ARBA" id="ARBA00022970"/>
    </source>
</evidence>
<dbReference type="Proteomes" id="UP001282284">
    <property type="component" value="Unassembled WGS sequence"/>
</dbReference>
<dbReference type="PANTHER" id="PTHR43166">
    <property type="entry name" value="AMINO ACID IMPORT ATP-BINDING PROTEIN"/>
    <property type="match status" value="1"/>
</dbReference>
<keyword evidence="5" id="KW-1278">Translocase</keyword>
<dbReference type="EMBL" id="JAUBDI010000006">
    <property type="protein sequence ID" value="MDW0113146.1"/>
    <property type="molecule type" value="Genomic_DNA"/>
</dbReference>
<organism evidence="9 10">
    <name type="scientific">Sporosarcina saromensis</name>
    <dbReference type="NCBI Taxonomy" id="359365"/>
    <lineage>
        <taxon>Bacteria</taxon>
        <taxon>Bacillati</taxon>
        <taxon>Bacillota</taxon>
        <taxon>Bacilli</taxon>
        <taxon>Bacillales</taxon>
        <taxon>Caryophanaceae</taxon>
        <taxon>Sporosarcina</taxon>
    </lineage>
</organism>
<keyword evidence="10" id="KW-1185">Reference proteome</keyword>
<dbReference type="PANTHER" id="PTHR43166:SF30">
    <property type="entry name" value="METHIONINE IMPORT ATP-BINDING PROTEIN METN"/>
    <property type="match status" value="1"/>
</dbReference>